<keyword evidence="1" id="KW-0732">Signal</keyword>
<feature type="signal peptide" evidence="1">
    <location>
        <begin position="1"/>
        <end position="18"/>
    </location>
</feature>
<evidence type="ECO:0000256" key="1">
    <source>
        <dbReference type="SAM" id="SignalP"/>
    </source>
</evidence>
<comment type="caution">
    <text evidence="2">The sequence shown here is derived from an EMBL/GenBank/DDBJ whole genome shotgun (WGS) entry which is preliminary data.</text>
</comment>
<sequence>MIRFISLFAWIFVVVVQGTNYKTWMADNAALLSQKELGKICMLATHDSGTYNLTNTLINIDSYGPPLTTLYNTLDTIANWTGQPLDYLVGLFADGVRAASGFAITPAAYPGNLLTYTYGQLVNNGRSRVIIVLDDTINPNNNSYFSASTYSPPDGGSNKLCATYTDSDNITVVIINQTANYIHCGTIPAPTSVSMTLTPSTGDTADLANELILEVFDNLDTYQIYQSFFHLNIRFQNLCTHANLSIQVGISSVSKTTFQRYYNDFIAPNKHRIQTLHLSNPFIIDFFVSLSEDITRCSQLQTLTLCNIEYGCRETVLAAAAYLPNLSSLSICVSSQSDKITIYKLIYQLPILKYCKMTFQDQGRDSLKLLPIPINSSSIIERLVISDNYDFCDIDTILSYVPRIRYLSVRSQNLLVMRDILGCLVIFNDLTHMSIITNCLSPISTEEFVKKHSHRINVLHVSSGWNSTCTQTWENSILSYIPYLDASELNHSASLFYNRMMEIHESTYNYPISRVLSAYQRFFTHEPMSKEYLHEIFCSIQPHRDKVFKFVPDFNMTTCQCRKEPDCNSIKHIIINSTAALPNCSKYFPKITELTLHDKAIIQRKPYLMDDLRRILPLVQLTKLTMNNIFYELDIFINILQLTPNLHTVTWISIKNTPKDLLSLQESKAYQLVSKQNQVKTIIIQGDYTKKMMEELIYLCPRVQYISLGPSDRSLDATVHYLLSKINDATLHLFLLRIRGASPHWIKCWKDKIESHEVLYDYSTKVIGSSFYLWWGD</sequence>
<gene>
    <name evidence="2" type="ORF">IZO911_LOCUS33863</name>
    <name evidence="3" type="ORF">KXQ929_LOCUS19221</name>
</gene>
<feature type="chain" id="PRO_5036227184" evidence="1">
    <location>
        <begin position="19"/>
        <end position="777"/>
    </location>
</feature>
<dbReference type="EMBL" id="CAJNOE010000641">
    <property type="protein sequence ID" value="CAF1297398.1"/>
    <property type="molecule type" value="Genomic_DNA"/>
</dbReference>
<dbReference type="SUPFAM" id="SSF52047">
    <property type="entry name" value="RNI-like"/>
    <property type="match status" value="1"/>
</dbReference>
<accession>A0A815DEU7</accession>
<dbReference type="Proteomes" id="UP000663868">
    <property type="component" value="Unassembled WGS sequence"/>
</dbReference>
<evidence type="ECO:0000313" key="2">
    <source>
        <dbReference type="EMBL" id="CAF1297398.1"/>
    </source>
</evidence>
<reference evidence="2" key="1">
    <citation type="submission" date="2021-02" db="EMBL/GenBank/DDBJ databases">
        <authorList>
            <person name="Nowell W R."/>
        </authorList>
    </citation>
    <scope>NUCLEOTIDE SEQUENCE</scope>
</reference>
<protein>
    <submittedName>
        <fullName evidence="2">Uncharacterized protein</fullName>
    </submittedName>
</protein>
<dbReference type="Proteomes" id="UP000663860">
    <property type="component" value="Unassembled WGS sequence"/>
</dbReference>
<name>A0A815DEU7_9BILA</name>
<dbReference type="AlphaFoldDB" id="A0A815DEU7"/>
<dbReference type="Gene3D" id="3.80.10.10">
    <property type="entry name" value="Ribonuclease Inhibitor"/>
    <property type="match status" value="1"/>
</dbReference>
<organism evidence="2 4">
    <name type="scientific">Adineta steineri</name>
    <dbReference type="NCBI Taxonomy" id="433720"/>
    <lineage>
        <taxon>Eukaryota</taxon>
        <taxon>Metazoa</taxon>
        <taxon>Spiralia</taxon>
        <taxon>Gnathifera</taxon>
        <taxon>Rotifera</taxon>
        <taxon>Eurotatoria</taxon>
        <taxon>Bdelloidea</taxon>
        <taxon>Adinetida</taxon>
        <taxon>Adinetidae</taxon>
        <taxon>Adineta</taxon>
    </lineage>
</organism>
<proteinExistence type="predicted"/>
<dbReference type="EMBL" id="CAJOBB010001293">
    <property type="protein sequence ID" value="CAF3836891.1"/>
    <property type="molecule type" value="Genomic_DNA"/>
</dbReference>
<evidence type="ECO:0000313" key="3">
    <source>
        <dbReference type="EMBL" id="CAF3836891.1"/>
    </source>
</evidence>
<dbReference type="InterPro" id="IPR032675">
    <property type="entry name" value="LRR_dom_sf"/>
</dbReference>
<evidence type="ECO:0000313" key="4">
    <source>
        <dbReference type="Proteomes" id="UP000663860"/>
    </source>
</evidence>